<organism evidence="2 3">
    <name type="scientific">Bifiguratus adelaidae</name>
    <dbReference type="NCBI Taxonomy" id="1938954"/>
    <lineage>
        <taxon>Eukaryota</taxon>
        <taxon>Fungi</taxon>
        <taxon>Fungi incertae sedis</taxon>
        <taxon>Mucoromycota</taxon>
        <taxon>Mucoromycotina</taxon>
        <taxon>Endogonomycetes</taxon>
        <taxon>Endogonales</taxon>
        <taxon>Endogonales incertae sedis</taxon>
        <taxon>Bifiguratus</taxon>
    </lineage>
</organism>
<dbReference type="Proteomes" id="UP000242875">
    <property type="component" value="Unassembled WGS sequence"/>
</dbReference>
<sequence length="246" mass="27471">MAIKNACDQLNERLAPFREKLGMNASMKDLAHAAYFNRVNLTANGYYKTPDIGYKWGENTGMMFFYFTLGAAVSEVEVDMLTGHHNTFRTDIMMDIGRTINYAIDVGQIEGGFMQGAGLFTMEETLFFPNGQLFSRGPGNYKIPGFRDIPQDLRLSLYEAKSYPHLKTIQSSKGIGEPPLFLGSSVFFAIRDAIKAARKESGVTDTVHLTSPATPERIRVACADRFVQCATIERKEGERSFFVSLT</sequence>
<dbReference type="EMBL" id="MVBO01000008">
    <property type="protein sequence ID" value="OZJ05978.1"/>
    <property type="molecule type" value="Genomic_DNA"/>
</dbReference>
<comment type="caution">
    <text evidence="2">The sequence shown here is derived from an EMBL/GenBank/DDBJ whole genome shotgun (WGS) entry which is preliminary data.</text>
</comment>
<gene>
    <name evidence="2" type="ORF">BZG36_01217</name>
</gene>
<dbReference type="PANTHER" id="PTHR45444">
    <property type="entry name" value="XANTHINE DEHYDROGENASE"/>
    <property type="match status" value="1"/>
</dbReference>
<name>A0A261Y5W9_9FUNG</name>
<proteinExistence type="predicted"/>
<dbReference type="Pfam" id="PF20256">
    <property type="entry name" value="MoCoBD_2"/>
    <property type="match status" value="1"/>
</dbReference>
<dbReference type="OrthoDB" id="8300278at2759"/>
<dbReference type="Gene3D" id="3.30.365.10">
    <property type="entry name" value="Aldehyde oxidase/xanthine dehydrogenase, molybdopterin binding domain"/>
    <property type="match status" value="2"/>
</dbReference>
<dbReference type="PANTHER" id="PTHR45444:SF3">
    <property type="entry name" value="XANTHINE DEHYDROGENASE"/>
    <property type="match status" value="1"/>
</dbReference>
<dbReference type="GO" id="GO:0016491">
    <property type="term" value="F:oxidoreductase activity"/>
    <property type="evidence" value="ECO:0007669"/>
    <property type="project" value="InterPro"/>
</dbReference>
<evidence type="ECO:0000313" key="2">
    <source>
        <dbReference type="EMBL" id="OZJ05978.1"/>
    </source>
</evidence>
<dbReference type="AlphaFoldDB" id="A0A261Y5W9"/>
<dbReference type="FunFam" id="3.30.365.10:FF:000004">
    <property type="entry name" value="Xanthine dehydrogenase oxidase"/>
    <property type="match status" value="1"/>
</dbReference>
<feature type="domain" description="Aldehyde oxidase/xanthine dehydrogenase second molybdopterin binding" evidence="1">
    <location>
        <begin position="1"/>
        <end position="150"/>
    </location>
</feature>
<accession>A0A261Y5W9</accession>
<keyword evidence="3" id="KW-1185">Reference proteome</keyword>
<protein>
    <submittedName>
        <fullName evidence="2">Xanthine dehydrogenase</fullName>
    </submittedName>
</protein>
<evidence type="ECO:0000313" key="3">
    <source>
        <dbReference type="Proteomes" id="UP000242875"/>
    </source>
</evidence>
<dbReference type="InterPro" id="IPR037165">
    <property type="entry name" value="AldOxase/xan_DH_Mopterin-bd_sf"/>
</dbReference>
<evidence type="ECO:0000259" key="1">
    <source>
        <dbReference type="Pfam" id="PF20256"/>
    </source>
</evidence>
<dbReference type="InterPro" id="IPR016208">
    <property type="entry name" value="Ald_Oxase/xanthine_DH-like"/>
</dbReference>
<dbReference type="InterPro" id="IPR046867">
    <property type="entry name" value="AldOxase/xan_DH_MoCoBD2"/>
</dbReference>
<dbReference type="GO" id="GO:0005506">
    <property type="term" value="F:iron ion binding"/>
    <property type="evidence" value="ECO:0007669"/>
    <property type="project" value="InterPro"/>
</dbReference>
<dbReference type="SUPFAM" id="SSF56003">
    <property type="entry name" value="Molybdenum cofactor-binding domain"/>
    <property type="match status" value="1"/>
</dbReference>
<reference evidence="2 3" key="1">
    <citation type="journal article" date="2017" name="Mycologia">
        <title>Bifiguratus adelaidae, gen. et sp. nov., a new member of Mucoromycotina in endophytic and soil-dwelling habitats.</title>
        <authorList>
            <person name="Torres-Cruz T.J."/>
            <person name="Billingsley Tobias T.L."/>
            <person name="Almatruk M."/>
            <person name="Hesse C."/>
            <person name="Kuske C.R."/>
            <person name="Desiro A."/>
            <person name="Benucci G.M."/>
            <person name="Bonito G."/>
            <person name="Stajich J.E."/>
            <person name="Dunlap C."/>
            <person name="Arnold A.E."/>
            <person name="Porras-Alfaro A."/>
        </authorList>
    </citation>
    <scope>NUCLEOTIDE SEQUENCE [LARGE SCALE GENOMIC DNA]</scope>
    <source>
        <strain evidence="2 3">AZ0501</strain>
    </source>
</reference>